<dbReference type="OrthoDB" id="8778402at2"/>
<evidence type="ECO:0000313" key="2">
    <source>
        <dbReference type="Proteomes" id="UP000001739"/>
    </source>
</evidence>
<protein>
    <submittedName>
        <fullName evidence="1">Uncharacterized protein</fullName>
    </submittedName>
</protein>
<dbReference type="AlphaFoldDB" id="B2T1Y3"/>
<dbReference type="RefSeq" id="WP_012432218.1">
    <property type="nucleotide sequence ID" value="NC_010681.1"/>
</dbReference>
<proteinExistence type="predicted"/>
<organism evidence="1 2">
    <name type="scientific">Paraburkholderia phytofirmans (strain DSM 17436 / LMG 22146 / PsJN)</name>
    <name type="common">Burkholderia phytofirmans</name>
    <dbReference type="NCBI Taxonomy" id="398527"/>
    <lineage>
        <taxon>Bacteria</taxon>
        <taxon>Pseudomonadati</taxon>
        <taxon>Pseudomonadota</taxon>
        <taxon>Betaproteobacteria</taxon>
        <taxon>Burkholderiales</taxon>
        <taxon>Burkholderiaceae</taxon>
        <taxon>Paraburkholderia</taxon>
    </lineage>
</organism>
<accession>B2T1Y3</accession>
<dbReference type="KEGG" id="bpy:Bphyt_1178"/>
<dbReference type="EMBL" id="CP001052">
    <property type="protein sequence ID" value="ACD15594.1"/>
    <property type="molecule type" value="Genomic_DNA"/>
</dbReference>
<dbReference type="Proteomes" id="UP000001739">
    <property type="component" value="Chromosome 1"/>
</dbReference>
<name>B2T1Y3_PARPJ</name>
<sequence>MPIVLARSNTFKWKFKLREIAENGEVVESAITLIVRRVDEPEFQELIKESQADLLRKVIVGWPSGEVLGSDGPIEYSPENFDALIADPHRVRQLSQEYVRANVALPEKN</sequence>
<dbReference type="HOGENOM" id="CLU_2178900_0_0_4"/>
<dbReference type="STRING" id="398527.Bphyt_1178"/>
<evidence type="ECO:0000313" key="1">
    <source>
        <dbReference type="EMBL" id="ACD15594.1"/>
    </source>
</evidence>
<gene>
    <name evidence="1" type="ordered locus">Bphyt_1178</name>
</gene>
<reference evidence="1 2" key="1">
    <citation type="journal article" date="2011" name="J. Bacteriol.">
        <title>Complete genome sequence of the plant growth-promoting endophyte Burkholderia phytofirmans strain PsJN.</title>
        <authorList>
            <person name="Weilharter A."/>
            <person name="Mitter B."/>
            <person name="Shin M.V."/>
            <person name="Chain P.S."/>
            <person name="Nowak J."/>
            <person name="Sessitsch A."/>
        </authorList>
    </citation>
    <scope>NUCLEOTIDE SEQUENCE [LARGE SCALE GENOMIC DNA]</scope>
    <source>
        <strain evidence="2">DSM 17436 / LMG 22146 / PsJN</strain>
    </source>
</reference>